<dbReference type="GO" id="GO:0042144">
    <property type="term" value="P:vacuole fusion, non-autophagic"/>
    <property type="evidence" value="ECO:0007669"/>
    <property type="project" value="EnsemblFungi"/>
</dbReference>
<dbReference type="RefSeq" id="XP_022465511.1">
    <property type="nucleotide sequence ID" value="XM_022609079.1"/>
</dbReference>
<evidence type="ECO:0000256" key="1">
    <source>
        <dbReference type="ARBA" id="ARBA00022927"/>
    </source>
</evidence>
<evidence type="ECO:0000256" key="2">
    <source>
        <dbReference type="PROSITE-ProRule" id="PRU00290"/>
    </source>
</evidence>
<feature type="transmembrane region" description="Helical" evidence="3">
    <location>
        <begin position="232"/>
        <end position="252"/>
    </location>
</feature>
<reference evidence="5 6" key="1">
    <citation type="journal article" date="2011" name="Proc. Natl. Acad. Sci. U.S.A.">
        <title>Evolutionary erosion of yeast sex chromosomes by mating-type switching accidents.</title>
        <authorList>
            <person name="Gordon J.L."/>
            <person name="Armisen D."/>
            <person name="Proux-Wera E."/>
            <person name="Oheigeartaigh S.S."/>
            <person name="Byrne K.P."/>
            <person name="Wolfe K.H."/>
        </authorList>
    </citation>
    <scope>NUCLEOTIDE SEQUENCE [LARGE SCALE GENOMIC DNA]</scope>
    <source>
        <strain evidence="6">ATCC MYA-139 / BCRC 22969 / CBS 8797 / CCRC 22969 / KCTC 17520 / NBRC 10181 / NCYC 3082</strain>
    </source>
</reference>
<dbReference type="Gene3D" id="3.30.450.230">
    <property type="entry name" value="Vacuolar R-SNARE Nyv1, longin domain"/>
    <property type="match status" value="1"/>
</dbReference>
<dbReference type="PANTHER" id="PTHR21136:SF168">
    <property type="entry name" value="VESICLE-ASSOCIATED MEMBRANE PROTEIN 9"/>
    <property type="match status" value="1"/>
</dbReference>
<proteinExistence type="predicted"/>
<dbReference type="HOGENOM" id="CLU_1107824_0_0_1"/>
<dbReference type="GO" id="GO:0015031">
    <property type="term" value="P:protein transport"/>
    <property type="evidence" value="ECO:0007669"/>
    <property type="project" value="UniProtKB-KW"/>
</dbReference>
<keyword evidence="1" id="KW-0813">Transport</keyword>
<dbReference type="InterPro" id="IPR042855">
    <property type="entry name" value="V_SNARE_CC"/>
</dbReference>
<organism evidence="5 6">
    <name type="scientific">Huiozyma naganishii (strain ATCC MYA-139 / BCRC 22969 / CBS 8797 / KCTC 17520 / NBRC 10181 / NCYC 3082 / Yp74L-3)</name>
    <name type="common">Yeast</name>
    <name type="synonym">Kazachstania naganishii</name>
    <dbReference type="NCBI Taxonomy" id="1071383"/>
    <lineage>
        <taxon>Eukaryota</taxon>
        <taxon>Fungi</taxon>
        <taxon>Dikarya</taxon>
        <taxon>Ascomycota</taxon>
        <taxon>Saccharomycotina</taxon>
        <taxon>Saccharomycetes</taxon>
        <taxon>Saccharomycetales</taxon>
        <taxon>Saccharomycetaceae</taxon>
        <taxon>Huiozyma</taxon>
    </lineage>
</organism>
<dbReference type="PROSITE" id="PS50892">
    <property type="entry name" value="V_SNARE"/>
    <property type="match status" value="1"/>
</dbReference>
<reference evidence="6" key="2">
    <citation type="submission" date="2012-08" db="EMBL/GenBank/DDBJ databases">
        <title>Genome sequence of Kazachstania naganishii.</title>
        <authorList>
            <person name="Gordon J.L."/>
            <person name="Armisen D."/>
            <person name="Proux-Wera E."/>
            <person name="OhEigeartaigh S.S."/>
            <person name="Byrne K.P."/>
            <person name="Wolfe K.H."/>
        </authorList>
    </citation>
    <scope>NUCLEOTIDE SEQUENCE [LARGE SCALE GENOMIC DNA]</scope>
    <source>
        <strain evidence="6">ATCC MYA-139 / BCRC 22969 / CBS 8797 / CCRC 22969 / KCTC 17520 / NBRC 10181 / NCYC 3082</strain>
    </source>
</reference>
<keyword evidence="2" id="KW-0175">Coiled coil</keyword>
<dbReference type="GeneID" id="34526989"/>
<accession>J7R8R7</accession>
<evidence type="ECO:0000259" key="4">
    <source>
        <dbReference type="PROSITE" id="PS50892"/>
    </source>
</evidence>
<dbReference type="PRINTS" id="PR00219">
    <property type="entry name" value="SYNAPTOBREVN"/>
</dbReference>
<dbReference type="CDD" id="cd15843">
    <property type="entry name" value="R-SNARE"/>
    <property type="match status" value="1"/>
</dbReference>
<dbReference type="STRING" id="1071383.J7R8R7"/>
<keyword evidence="3" id="KW-0472">Membrane</keyword>
<dbReference type="AlphaFoldDB" id="J7R8R7"/>
<dbReference type="GO" id="GO:0005484">
    <property type="term" value="F:SNAP receptor activity"/>
    <property type="evidence" value="ECO:0007669"/>
    <property type="project" value="EnsemblFungi"/>
</dbReference>
<dbReference type="InterPro" id="IPR019005">
    <property type="entry name" value="Vacuolar_R-SNAR_Nyv1_longi_dom"/>
</dbReference>
<dbReference type="Pfam" id="PF00957">
    <property type="entry name" value="Synaptobrevin"/>
    <property type="match status" value="1"/>
</dbReference>
<evidence type="ECO:0000313" key="5">
    <source>
        <dbReference type="EMBL" id="CCK71265.1"/>
    </source>
</evidence>
<protein>
    <recommendedName>
        <fullName evidence="4">V-SNARE coiled-coil homology domain-containing protein</fullName>
    </recommendedName>
</protein>
<keyword evidence="3" id="KW-1133">Transmembrane helix</keyword>
<dbReference type="eggNOG" id="KOG0860">
    <property type="taxonomic scope" value="Eukaryota"/>
</dbReference>
<name>J7R8R7_HUIN7</name>
<dbReference type="Proteomes" id="UP000006310">
    <property type="component" value="Chromosome 7"/>
</dbReference>
<dbReference type="KEGG" id="kng:KNAG_0G02080"/>
<dbReference type="InterPro" id="IPR038426">
    <property type="entry name" value="Nyv1_longin_sf"/>
</dbReference>
<dbReference type="Gene3D" id="1.20.5.110">
    <property type="match status" value="1"/>
</dbReference>
<dbReference type="EMBL" id="HE978320">
    <property type="protein sequence ID" value="CCK71265.1"/>
    <property type="molecule type" value="Genomic_DNA"/>
</dbReference>
<dbReference type="InterPro" id="IPR001388">
    <property type="entry name" value="Synaptobrevin-like"/>
</dbReference>
<sequence>MKRFNVSYVEVLKDGEVCSSYFQDAVAGKDTASYGAIGGSTDGAGAGAGSTSDSQLPFSKLIREMIVPKVVNVHGNKVTKVSMNLLDGFDSYYTTAPEGVLIVCFTKTDIPKILPIRVLSQLKQLPFDEIESNMELRVHIGEILDKFHEELLNYRNEHMLHPSEGDPLQSTDDEIQDVIQIMNDNIDKFLERQERVSLLVDKTQQLNTTSHSFKRKATRIKDRMWWQRMKNATLLIFAIILCVSALFIFIYIV</sequence>
<dbReference type="GO" id="GO:0007036">
    <property type="term" value="P:vacuolar calcium ion homeostasis"/>
    <property type="evidence" value="ECO:0007669"/>
    <property type="project" value="EnsemblFungi"/>
</dbReference>
<dbReference type="GO" id="GO:0006906">
    <property type="term" value="P:vesicle fusion"/>
    <property type="evidence" value="ECO:0007669"/>
    <property type="project" value="EnsemblFungi"/>
</dbReference>
<dbReference type="GO" id="GO:0031201">
    <property type="term" value="C:SNARE complex"/>
    <property type="evidence" value="ECO:0007669"/>
    <property type="project" value="EnsemblFungi"/>
</dbReference>
<dbReference type="OrthoDB" id="190375at2759"/>
<evidence type="ECO:0000313" key="6">
    <source>
        <dbReference type="Proteomes" id="UP000006310"/>
    </source>
</evidence>
<gene>
    <name evidence="5" type="primary">KNAG0G02080</name>
    <name evidence="5" type="ordered locus">KNAG_0G02080</name>
</gene>
<dbReference type="SUPFAM" id="SSF58038">
    <property type="entry name" value="SNARE fusion complex"/>
    <property type="match status" value="1"/>
</dbReference>
<evidence type="ECO:0000256" key="3">
    <source>
        <dbReference type="SAM" id="Phobius"/>
    </source>
</evidence>
<keyword evidence="6" id="KW-1185">Reference proteome</keyword>
<keyword evidence="1" id="KW-0653">Protein transport</keyword>
<feature type="domain" description="V-SNARE coiled-coil homology" evidence="4">
    <location>
        <begin position="167"/>
        <end position="227"/>
    </location>
</feature>
<dbReference type="Pfam" id="PF09426">
    <property type="entry name" value="Nyv1_longin"/>
    <property type="match status" value="1"/>
</dbReference>
<dbReference type="GO" id="GO:0000329">
    <property type="term" value="C:fungal-type vacuole membrane"/>
    <property type="evidence" value="ECO:0007669"/>
    <property type="project" value="EnsemblFungi"/>
</dbReference>
<dbReference type="PANTHER" id="PTHR21136">
    <property type="entry name" value="SNARE PROTEINS"/>
    <property type="match status" value="1"/>
</dbReference>
<dbReference type="InterPro" id="IPR051097">
    <property type="entry name" value="Synaptobrevin-like_transport"/>
</dbReference>
<dbReference type="OMA" id="DGYDCYY"/>
<keyword evidence="3" id="KW-0812">Transmembrane</keyword>